<dbReference type="AlphaFoldDB" id="A0A2A7HSM0"/>
<dbReference type="Gene3D" id="2.120.10.30">
    <property type="entry name" value="TolB, C-terminal domain"/>
    <property type="match status" value="1"/>
</dbReference>
<name>A0A2A7HSM0_BACCE</name>
<protein>
    <submittedName>
        <fullName evidence="1">Uncharacterized protein</fullName>
    </submittedName>
</protein>
<dbReference type="PANTHER" id="PTHR36842:SF1">
    <property type="entry name" value="PROTEIN TOLB"/>
    <property type="match status" value="1"/>
</dbReference>
<evidence type="ECO:0000313" key="1">
    <source>
        <dbReference type="EMBL" id="PEC19930.1"/>
    </source>
</evidence>
<dbReference type="PANTHER" id="PTHR36842">
    <property type="entry name" value="PROTEIN TOLB HOMOLOG"/>
    <property type="match status" value="1"/>
</dbReference>
<accession>A0A2A7HSM0</accession>
<reference evidence="1 2" key="1">
    <citation type="submission" date="2017-09" db="EMBL/GenBank/DDBJ databases">
        <title>Large-scale bioinformatics analysis of Bacillus genomes uncovers conserved roles of natural products in bacterial physiology.</title>
        <authorList>
            <consortium name="Agbiome Team Llc"/>
            <person name="Bleich R.M."/>
            <person name="Grubbs K.J."/>
            <person name="Santa Maria K.C."/>
            <person name="Allen S.E."/>
            <person name="Farag S."/>
            <person name="Shank E.A."/>
            <person name="Bowers A."/>
        </authorList>
    </citation>
    <scope>NUCLEOTIDE SEQUENCE [LARGE SCALE GENOMIC DNA]</scope>
    <source>
        <strain evidence="1 2">AFS096845</strain>
    </source>
</reference>
<organism evidence="1 2">
    <name type="scientific">Bacillus cereus</name>
    <dbReference type="NCBI Taxonomy" id="1396"/>
    <lineage>
        <taxon>Bacteria</taxon>
        <taxon>Bacillati</taxon>
        <taxon>Bacillota</taxon>
        <taxon>Bacilli</taxon>
        <taxon>Bacillales</taxon>
        <taxon>Bacillaceae</taxon>
        <taxon>Bacillus</taxon>
        <taxon>Bacillus cereus group</taxon>
    </lineage>
</organism>
<gene>
    <name evidence="1" type="ORF">COM96_22340</name>
</gene>
<proteinExistence type="predicted"/>
<dbReference type="SUPFAM" id="SSF69304">
    <property type="entry name" value="Tricorn protease N-terminal domain"/>
    <property type="match status" value="1"/>
</dbReference>
<dbReference type="EMBL" id="NVLK01000053">
    <property type="protein sequence ID" value="PEC19930.1"/>
    <property type="molecule type" value="Genomic_DNA"/>
</dbReference>
<comment type="caution">
    <text evidence="1">The sequence shown here is derived from an EMBL/GenBank/DDBJ whole genome shotgun (WGS) entry which is preliminary data.</text>
</comment>
<sequence length="322" mass="37398">MPSNSKNILYLPVDDKSMSGMPNKLIAYNLSNQKEETVFHSQIKDANVQGVQANEKWLLWIDTDSFGTNSVLYVKNLMNNQQSNIYTTKKILDPFLYDHYVSWMDIDDENGIGTIVLYDLDTNTKKQIATLESYSTYSTTIHMNNNQLVYSNSHEGQTTLYTYNLKNEQVNTYTIPQKYIMKPRIVGNKIFYTSFSSLGKQFPESYYILDMESKNIAQFLQDDVTGEQSNSIGLVSASKDTMVFQTTDQDIFAYHINNNDYKKTKLKIPNMFKVRMSENRDVNVICDNPNASKKSDMQFIKLISYNELITKFQHEKLQYFNY</sequence>
<dbReference type="RefSeq" id="WP_097905596.1">
    <property type="nucleotide sequence ID" value="NZ_NVLK01000053.1"/>
</dbReference>
<dbReference type="Proteomes" id="UP000220006">
    <property type="component" value="Unassembled WGS sequence"/>
</dbReference>
<dbReference type="InterPro" id="IPR011042">
    <property type="entry name" value="6-blade_b-propeller_TolB-like"/>
</dbReference>
<evidence type="ECO:0000313" key="2">
    <source>
        <dbReference type="Proteomes" id="UP000220006"/>
    </source>
</evidence>